<name>A0A2U3KZF9_9FIRM</name>
<dbReference type="AlphaFoldDB" id="A0A2U3KZF9"/>
<gene>
    <name evidence="1" type="ORF">SBF1_3190003</name>
</gene>
<organism evidence="1 2">
    <name type="scientific">Candidatus Desulfosporosinus infrequens</name>
    <dbReference type="NCBI Taxonomy" id="2043169"/>
    <lineage>
        <taxon>Bacteria</taxon>
        <taxon>Bacillati</taxon>
        <taxon>Bacillota</taxon>
        <taxon>Clostridia</taxon>
        <taxon>Eubacteriales</taxon>
        <taxon>Desulfitobacteriaceae</taxon>
        <taxon>Desulfosporosinus</taxon>
    </lineage>
</organism>
<evidence type="ECO:0000313" key="2">
    <source>
        <dbReference type="Proteomes" id="UP000238916"/>
    </source>
</evidence>
<dbReference type="EMBL" id="OMOF01000245">
    <property type="protein sequence ID" value="SPF45074.1"/>
    <property type="molecule type" value="Genomic_DNA"/>
</dbReference>
<sequence>MNKDFIYFLKQNPEIYKHFTREVIELLSILDPIEERNERIKF</sequence>
<evidence type="ECO:0000313" key="1">
    <source>
        <dbReference type="EMBL" id="SPF45074.1"/>
    </source>
</evidence>
<reference evidence="2" key="1">
    <citation type="submission" date="2018-02" db="EMBL/GenBank/DDBJ databases">
        <authorList>
            <person name="Hausmann B."/>
        </authorList>
    </citation>
    <scope>NUCLEOTIDE SEQUENCE [LARGE SCALE GENOMIC DNA]</scope>
    <source>
        <strain evidence="2">Peat soil MAG SbF1</strain>
    </source>
</reference>
<dbReference type="Proteomes" id="UP000238916">
    <property type="component" value="Unassembled WGS sequence"/>
</dbReference>
<protein>
    <submittedName>
        <fullName evidence="1">Uncharacterized protein</fullName>
    </submittedName>
</protein>
<proteinExistence type="predicted"/>
<accession>A0A2U3KZF9</accession>